<comment type="caution">
    <text evidence="1">The sequence shown here is derived from an EMBL/GenBank/DDBJ whole genome shotgun (WGS) entry which is preliminary data.</text>
</comment>
<proteinExistence type="predicted"/>
<gene>
    <name evidence="1" type="ORF">BC938DRAFT_471242</name>
</gene>
<protein>
    <submittedName>
        <fullName evidence="1">Uncharacterized protein</fullName>
    </submittedName>
</protein>
<feature type="non-terminal residue" evidence="1">
    <location>
        <position position="1"/>
    </location>
</feature>
<dbReference type="AlphaFoldDB" id="A0A433Q8I4"/>
<evidence type="ECO:0000313" key="1">
    <source>
        <dbReference type="EMBL" id="RUS26094.1"/>
    </source>
</evidence>
<keyword evidence="2" id="KW-1185">Reference proteome</keyword>
<sequence length="142" mass="15722">RRSRLFFITCTSSKLGNLDLGFAPARKIFVNDKARAEYLSLYSICFPKKWPLPDVVPLWSSNETRTVIPPDDLGRGAEDQHIECHALYIAVRDVAVRPKAKLAAADSAALTEDAVDCLDSGLIDLNAPLKLVFHVPALKWFG</sequence>
<dbReference type="Proteomes" id="UP000274822">
    <property type="component" value="Unassembled WGS sequence"/>
</dbReference>
<evidence type="ECO:0000313" key="2">
    <source>
        <dbReference type="Proteomes" id="UP000274822"/>
    </source>
</evidence>
<name>A0A433Q8I4_9FUNG</name>
<reference evidence="1 2" key="1">
    <citation type="journal article" date="2018" name="New Phytol.">
        <title>Phylogenomics of Endogonaceae and evolution of mycorrhizas within Mucoromycota.</title>
        <authorList>
            <person name="Chang Y."/>
            <person name="Desiro A."/>
            <person name="Na H."/>
            <person name="Sandor L."/>
            <person name="Lipzen A."/>
            <person name="Clum A."/>
            <person name="Barry K."/>
            <person name="Grigoriev I.V."/>
            <person name="Martin F.M."/>
            <person name="Stajich J.E."/>
            <person name="Smith M.E."/>
            <person name="Bonito G."/>
            <person name="Spatafora J.W."/>
        </authorList>
    </citation>
    <scope>NUCLEOTIDE SEQUENCE [LARGE SCALE GENOMIC DNA]</scope>
    <source>
        <strain evidence="1 2">AD002</strain>
    </source>
</reference>
<accession>A0A433Q8I4</accession>
<organism evidence="1 2">
    <name type="scientific">Jimgerdemannia flammicorona</name>
    <dbReference type="NCBI Taxonomy" id="994334"/>
    <lineage>
        <taxon>Eukaryota</taxon>
        <taxon>Fungi</taxon>
        <taxon>Fungi incertae sedis</taxon>
        <taxon>Mucoromycota</taxon>
        <taxon>Mucoromycotina</taxon>
        <taxon>Endogonomycetes</taxon>
        <taxon>Endogonales</taxon>
        <taxon>Endogonaceae</taxon>
        <taxon>Jimgerdemannia</taxon>
    </lineage>
</organism>
<dbReference type="EMBL" id="RBNJ01011255">
    <property type="protein sequence ID" value="RUS26094.1"/>
    <property type="molecule type" value="Genomic_DNA"/>
</dbReference>